<feature type="compositionally biased region" description="Gly residues" evidence="1">
    <location>
        <begin position="201"/>
        <end position="214"/>
    </location>
</feature>
<organism evidence="2 3">
    <name type="scientific">Cryptococcus neoformans Tu259-1</name>
    <dbReference type="NCBI Taxonomy" id="1230072"/>
    <lineage>
        <taxon>Eukaryota</taxon>
        <taxon>Fungi</taxon>
        <taxon>Dikarya</taxon>
        <taxon>Basidiomycota</taxon>
        <taxon>Agaricomycotina</taxon>
        <taxon>Tremellomycetes</taxon>
        <taxon>Tremellales</taxon>
        <taxon>Cryptococcaceae</taxon>
        <taxon>Cryptococcus</taxon>
        <taxon>Cryptococcus neoformans species complex</taxon>
    </lineage>
</organism>
<accession>A0A854QNF8</accession>
<evidence type="ECO:0000313" key="3">
    <source>
        <dbReference type="Proteomes" id="UP000199727"/>
    </source>
</evidence>
<dbReference type="AlphaFoldDB" id="A0A854QNF8"/>
<evidence type="ECO:0000313" key="2">
    <source>
        <dbReference type="EMBL" id="OXG24953.1"/>
    </source>
</evidence>
<feature type="compositionally biased region" description="Pro residues" evidence="1">
    <location>
        <begin position="71"/>
        <end position="80"/>
    </location>
</feature>
<sequence length="214" mass="22845">MISKHKYPTQYFWSITNHGINEIARQDGLGFSLIRPKPNLNSVPKFSGGADGEEEGEDEEGRGRGHHGQPRGPPRTPPPVLRGSLSQSPSPSLPPLSPPSNLNSKPRAKAKAKAKNDQPFSLQTTCQDDPASQDDGDGYKASGEQGKASREQGGEGREGEGQGDIEMEDLTRAMSSMESSLSFLPRGVRKTKSGRERRGGRGGSVKVGGLGLDV</sequence>
<name>A0A854QNF8_CRYNE</name>
<comment type="caution">
    <text evidence="2">The sequence shown here is derived from an EMBL/GenBank/DDBJ whole genome shotgun (WGS) entry which is preliminary data.</text>
</comment>
<gene>
    <name evidence="2" type="ORF">C361_01953</name>
</gene>
<feature type="compositionally biased region" description="Polar residues" evidence="1">
    <location>
        <begin position="173"/>
        <end position="182"/>
    </location>
</feature>
<evidence type="ECO:0000256" key="1">
    <source>
        <dbReference type="SAM" id="MobiDB-lite"/>
    </source>
</evidence>
<proteinExistence type="predicted"/>
<feature type="compositionally biased region" description="Basic and acidic residues" evidence="1">
    <location>
        <begin position="147"/>
        <end position="160"/>
    </location>
</feature>
<reference evidence="2 3" key="1">
    <citation type="submission" date="2017-06" db="EMBL/GenBank/DDBJ databases">
        <title>Global population genomics of the pathogenic fungus Cryptococcus neoformans var. grubii.</title>
        <authorList>
            <person name="Cuomo C."/>
            <person name="Litvintseva A."/>
            <person name="Chen Y."/>
            <person name="Young S."/>
            <person name="Zeng Q."/>
            <person name="Chapman S."/>
            <person name="Gujja S."/>
            <person name="Saif S."/>
            <person name="Birren B."/>
        </authorList>
    </citation>
    <scope>NUCLEOTIDE SEQUENCE [LARGE SCALE GENOMIC DNA]</scope>
    <source>
        <strain evidence="2 3">Tu259-1</strain>
    </source>
</reference>
<feature type="region of interest" description="Disordered" evidence="1">
    <location>
        <begin position="36"/>
        <end position="214"/>
    </location>
</feature>
<feature type="compositionally biased region" description="Polar residues" evidence="1">
    <location>
        <begin position="118"/>
        <end position="127"/>
    </location>
</feature>
<protein>
    <submittedName>
        <fullName evidence="2">Uncharacterized protein</fullName>
    </submittedName>
</protein>
<feature type="compositionally biased region" description="Low complexity" evidence="1">
    <location>
        <begin position="81"/>
        <end position="90"/>
    </location>
</feature>
<dbReference type="OrthoDB" id="18440at2759"/>
<dbReference type="EMBL" id="AMKT01000028">
    <property type="protein sequence ID" value="OXG24953.1"/>
    <property type="molecule type" value="Genomic_DNA"/>
</dbReference>
<dbReference type="Proteomes" id="UP000199727">
    <property type="component" value="Unassembled WGS sequence"/>
</dbReference>
<feature type="compositionally biased region" description="Acidic residues" evidence="1">
    <location>
        <begin position="51"/>
        <end position="60"/>
    </location>
</feature>